<accession>A0A4S4B2B3</accession>
<keyword evidence="3" id="KW-1185">Reference proteome</keyword>
<comment type="caution">
    <text evidence="2">The sequence shown here is derived from an EMBL/GenBank/DDBJ whole genome shotgun (WGS) entry which is preliminary data.</text>
</comment>
<sequence>MTLVILAPWVTYIYWFAIHPPGGSSLSTDTEIWGQFGDFIGGVLNPVVATGAFCLLAISVGIQKRELEATRDVMTKQSETLKQQAFESTFFSLLDQLKDSNHRLSELAERWPPSSEEFAGEPPPSSLANLQPEPVSQFIAVRQHLQMSRSRLNLMPVAVAQKNCDLHFPAVIKNGMNLLQILQFLDLRSPELDKDRLSFYLRLIRNQTDGPTLLLIAARALPGAPDYPTPEHRLGLKALLEKFAMLEEIGFKGNAAPFGYEGQVMAFYDSSAFGNNEGYRQFQEAQVRNSNSL</sequence>
<organism evidence="2 3">
    <name type="scientific">Pseudothauera nasutitermitis</name>
    <dbReference type="NCBI Taxonomy" id="2565930"/>
    <lineage>
        <taxon>Bacteria</taxon>
        <taxon>Pseudomonadati</taxon>
        <taxon>Pseudomonadota</taxon>
        <taxon>Betaproteobacteria</taxon>
        <taxon>Rhodocyclales</taxon>
        <taxon>Zoogloeaceae</taxon>
        <taxon>Pseudothauera</taxon>
    </lineage>
</organism>
<dbReference type="AlphaFoldDB" id="A0A4S4B2B3"/>
<dbReference type="EMBL" id="SSOC01000002">
    <property type="protein sequence ID" value="THF66629.1"/>
    <property type="molecule type" value="Genomic_DNA"/>
</dbReference>
<protein>
    <submittedName>
        <fullName evidence="2">Uncharacterized protein</fullName>
    </submittedName>
</protein>
<gene>
    <name evidence="2" type="ORF">E6C76_07340</name>
</gene>
<reference evidence="2 3" key="1">
    <citation type="submission" date="2019-04" db="EMBL/GenBank/DDBJ databases">
        <title>Azoarcus nasutitermitis sp. nov. isolated from termite nest.</title>
        <authorList>
            <person name="Lin S.-Y."/>
            <person name="Hameed A."/>
            <person name="Hsu Y.-H."/>
            <person name="Young C.-C."/>
        </authorList>
    </citation>
    <scope>NUCLEOTIDE SEQUENCE [LARGE SCALE GENOMIC DNA]</scope>
    <source>
        <strain evidence="2 3">CC-YHH838</strain>
    </source>
</reference>
<keyword evidence="1" id="KW-1133">Transmembrane helix</keyword>
<evidence type="ECO:0000313" key="3">
    <source>
        <dbReference type="Proteomes" id="UP000308430"/>
    </source>
</evidence>
<keyword evidence="1" id="KW-0812">Transmembrane</keyword>
<dbReference type="OrthoDB" id="6422829at2"/>
<dbReference type="Proteomes" id="UP000308430">
    <property type="component" value="Unassembled WGS sequence"/>
</dbReference>
<evidence type="ECO:0000256" key="1">
    <source>
        <dbReference type="SAM" id="Phobius"/>
    </source>
</evidence>
<proteinExistence type="predicted"/>
<evidence type="ECO:0000313" key="2">
    <source>
        <dbReference type="EMBL" id="THF66629.1"/>
    </source>
</evidence>
<dbReference type="RefSeq" id="WP_136347570.1">
    <property type="nucleotide sequence ID" value="NZ_SSOC01000002.1"/>
</dbReference>
<feature type="transmembrane region" description="Helical" evidence="1">
    <location>
        <begin position="39"/>
        <end position="62"/>
    </location>
</feature>
<keyword evidence="1" id="KW-0472">Membrane</keyword>
<name>A0A4S4B2B3_9RHOO</name>